<feature type="signal peptide" evidence="6">
    <location>
        <begin position="1"/>
        <end position="23"/>
    </location>
</feature>
<dbReference type="InterPro" id="IPR036055">
    <property type="entry name" value="LDL_receptor-like_sf"/>
</dbReference>
<dbReference type="AlphaFoldDB" id="A0A2B4RU28"/>
<dbReference type="SUPFAM" id="SSF49854">
    <property type="entry name" value="Spermadhesin, CUB domain"/>
    <property type="match status" value="3"/>
</dbReference>
<dbReference type="PANTHER" id="PTHR24251:SF40">
    <property type="entry name" value="CUB DOMAIN-CONTAINING PROTEIN"/>
    <property type="match status" value="1"/>
</dbReference>
<accession>A0A2B4RU28</accession>
<feature type="disulfide bond" evidence="4">
    <location>
        <begin position="384"/>
        <end position="396"/>
    </location>
</feature>
<feature type="disulfide bond" evidence="4">
    <location>
        <begin position="403"/>
        <end position="418"/>
    </location>
</feature>
<evidence type="ECO:0000256" key="5">
    <source>
        <dbReference type="SAM" id="Phobius"/>
    </source>
</evidence>
<keyword evidence="5" id="KW-1133">Transmembrane helix</keyword>
<dbReference type="PANTHER" id="PTHR24251">
    <property type="entry name" value="OVOCHYMASE-RELATED"/>
    <property type="match status" value="1"/>
</dbReference>
<dbReference type="PROSITE" id="PS01180">
    <property type="entry name" value="CUB"/>
    <property type="match status" value="3"/>
</dbReference>
<protein>
    <submittedName>
        <fullName evidence="8">Bone morphogenetic protein 1</fullName>
    </submittedName>
</protein>
<dbReference type="CDD" id="cd00041">
    <property type="entry name" value="CUB"/>
    <property type="match status" value="3"/>
</dbReference>
<dbReference type="OrthoDB" id="5946163at2759"/>
<comment type="caution">
    <text evidence="8">The sequence shown here is derived from an EMBL/GenBank/DDBJ whole genome shotgun (WGS) entry which is preliminary data.</text>
</comment>
<proteinExistence type="predicted"/>
<evidence type="ECO:0000313" key="9">
    <source>
        <dbReference type="Proteomes" id="UP000225706"/>
    </source>
</evidence>
<evidence type="ECO:0000313" key="8">
    <source>
        <dbReference type="EMBL" id="PFX21111.1"/>
    </source>
</evidence>
<reference evidence="9" key="1">
    <citation type="journal article" date="2017" name="bioRxiv">
        <title>Comparative analysis of the genomes of Stylophora pistillata and Acropora digitifera provides evidence for extensive differences between species of corals.</title>
        <authorList>
            <person name="Voolstra C.R."/>
            <person name="Li Y."/>
            <person name="Liew Y.J."/>
            <person name="Baumgarten S."/>
            <person name="Zoccola D."/>
            <person name="Flot J.-F."/>
            <person name="Tambutte S."/>
            <person name="Allemand D."/>
            <person name="Aranda M."/>
        </authorList>
    </citation>
    <scope>NUCLEOTIDE SEQUENCE [LARGE SCALE GENOMIC DNA]</scope>
</reference>
<dbReference type="SMART" id="SM00042">
    <property type="entry name" value="CUB"/>
    <property type="match status" value="3"/>
</dbReference>
<dbReference type="InterPro" id="IPR000859">
    <property type="entry name" value="CUB_dom"/>
</dbReference>
<comment type="caution">
    <text evidence="3">Lacks conserved residue(s) required for the propagation of feature annotation.</text>
</comment>
<evidence type="ECO:0000256" key="2">
    <source>
        <dbReference type="ARBA" id="ARBA00023157"/>
    </source>
</evidence>
<feature type="disulfide bond" evidence="4">
    <location>
        <begin position="391"/>
        <end position="409"/>
    </location>
</feature>
<feature type="domain" description="CUB" evidence="7">
    <location>
        <begin position="25"/>
        <end position="139"/>
    </location>
</feature>
<dbReference type="SMART" id="SM00192">
    <property type="entry name" value="LDLa"/>
    <property type="match status" value="1"/>
</dbReference>
<dbReference type="SUPFAM" id="SSF57424">
    <property type="entry name" value="LDL receptor-like module"/>
    <property type="match status" value="1"/>
</dbReference>
<evidence type="ECO:0000256" key="1">
    <source>
        <dbReference type="ARBA" id="ARBA00022737"/>
    </source>
</evidence>
<evidence type="ECO:0000256" key="4">
    <source>
        <dbReference type="PROSITE-ProRule" id="PRU00124"/>
    </source>
</evidence>
<feature type="transmembrane region" description="Helical" evidence="5">
    <location>
        <begin position="429"/>
        <end position="449"/>
    </location>
</feature>
<dbReference type="PROSITE" id="PS01209">
    <property type="entry name" value="LDLRA_1"/>
    <property type="match status" value="1"/>
</dbReference>
<dbReference type="EMBL" id="LSMT01000291">
    <property type="protein sequence ID" value="PFX21111.1"/>
    <property type="molecule type" value="Genomic_DNA"/>
</dbReference>
<keyword evidence="9" id="KW-1185">Reference proteome</keyword>
<dbReference type="InterPro" id="IPR002172">
    <property type="entry name" value="LDrepeatLR_classA_rpt"/>
</dbReference>
<gene>
    <name evidence="8" type="primary">bmp1</name>
    <name evidence="8" type="ORF">AWC38_SpisGene14413</name>
</gene>
<name>A0A2B4RU28_STYPI</name>
<dbReference type="Pfam" id="PF00057">
    <property type="entry name" value="Ldl_recept_a"/>
    <property type="match status" value="1"/>
</dbReference>
<keyword evidence="6" id="KW-0732">Signal</keyword>
<dbReference type="Pfam" id="PF00431">
    <property type="entry name" value="CUB"/>
    <property type="match status" value="3"/>
</dbReference>
<dbReference type="CDD" id="cd00112">
    <property type="entry name" value="LDLa"/>
    <property type="match status" value="1"/>
</dbReference>
<keyword evidence="5" id="KW-0472">Membrane</keyword>
<keyword evidence="1" id="KW-0677">Repeat</keyword>
<dbReference type="STRING" id="50429.A0A2B4RU28"/>
<dbReference type="Gene3D" id="2.60.120.290">
    <property type="entry name" value="Spermadhesin, CUB domain"/>
    <property type="match status" value="3"/>
</dbReference>
<dbReference type="FunFam" id="2.60.120.290:FF:000005">
    <property type="entry name" value="Procollagen C-endopeptidase enhancer 1"/>
    <property type="match status" value="2"/>
</dbReference>
<organism evidence="8 9">
    <name type="scientific">Stylophora pistillata</name>
    <name type="common">Smooth cauliflower coral</name>
    <dbReference type="NCBI Taxonomy" id="50429"/>
    <lineage>
        <taxon>Eukaryota</taxon>
        <taxon>Metazoa</taxon>
        <taxon>Cnidaria</taxon>
        <taxon>Anthozoa</taxon>
        <taxon>Hexacorallia</taxon>
        <taxon>Scleractinia</taxon>
        <taxon>Astrocoeniina</taxon>
        <taxon>Pocilloporidae</taxon>
        <taxon>Stylophora</taxon>
    </lineage>
</organism>
<evidence type="ECO:0000256" key="3">
    <source>
        <dbReference type="PROSITE-ProRule" id="PRU00059"/>
    </source>
</evidence>
<keyword evidence="2 4" id="KW-1015">Disulfide bond</keyword>
<evidence type="ECO:0000256" key="6">
    <source>
        <dbReference type="SAM" id="SignalP"/>
    </source>
</evidence>
<dbReference type="PROSITE" id="PS50068">
    <property type="entry name" value="LDLRA_2"/>
    <property type="match status" value="1"/>
</dbReference>
<feature type="chain" id="PRO_5013038543" evidence="6">
    <location>
        <begin position="24"/>
        <end position="578"/>
    </location>
</feature>
<dbReference type="InterPro" id="IPR035914">
    <property type="entry name" value="Sperma_CUB_dom_sf"/>
</dbReference>
<feature type="domain" description="CUB" evidence="7">
    <location>
        <begin position="264"/>
        <end position="379"/>
    </location>
</feature>
<sequence length="578" mass="65336">MAAKFSWIVVQVLLSVWIRICCSSCGDLLEGKSGDLRFPISGGNVGESLRCTWTITVPERFRVKITLTDFVMKTTCCSCTHDFLEIRDGSLDNSTLIGRFCAKREPKFIYSTRNVIWIQFTSDFRTYRGNRFRLSYEAVCGSHYTDPSGSFRSPGYPFPYENKDCIYSIKVPKGRIKVKFESFRVNGRMPVCLYDFLEVKEIGYFVLSNSQGESRRGRYCGINKPPIIYSTKGRILWFRFKRSGSSESGFVANYHTIFAGEGTCGGTFKDTSGLIYSQNYPYHFPPGQECAWKIRVDPNMHAHLYFDTLKFGSKMDGVCEYGHLEIYDGSDESSYKIGEYCGDVIPNKIISRTNELMIKAISDYKQTNIGWFSLHYESSSGSVCGLSKFTCTNRQCIESDKECNGQEDCEDGSDEEVCPETKDPDFLSWYRFWPVSIVGGMLIVGVWLWRAWKKIMAARSEVDRPRVATLSPNHIEMLPCTSVEPPSYSEAVAENAELPPTYEEALRERLNPPNGIQDADSLWVHSDPNTGSTALPRNVGQTLSMIVYEGSSTGCHGSPYDSHRKRGYTSLHLNAQSV</sequence>
<dbReference type="Gene3D" id="4.10.400.10">
    <property type="entry name" value="Low-density Lipoprotein Receptor"/>
    <property type="match status" value="1"/>
</dbReference>
<dbReference type="Proteomes" id="UP000225706">
    <property type="component" value="Unassembled WGS sequence"/>
</dbReference>
<keyword evidence="5" id="KW-0812">Transmembrane</keyword>
<dbReference type="InterPro" id="IPR023415">
    <property type="entry name" value="LDLR_class-A_CS"/>
</dbReference>
<feature type="domain" description="CUB" evidence="7">
    <location>
        <begin position="140"/>
        <end position="257"/>
    </location>
</feature>
<evidence type="ECO:0000259" key="7">
    <source>
        <dbReference type="PROSITE" id="PS01180"/>
    </source>
</evidence>